<dbReference type="PROSITE" id="PS00815">
    <property type="entry name" value="AIPM_HOMOCIT_SYNTH_1"/>
    <property type="match status" value="1"/>
</dbReference>
<evidence type="ECO:0000259" key="10">
    <source>
        <dbReference type="PROSITE" id="PS50991"/>
    </source>
</evidence>
<feature type="domain" description="Pyruvate carboxyltransferase" evidence="10">
    <location>
        <begin position="566"/>
        <end position="841"/>
    </location>
</feature>
<gene>
    <name evidence="11" type="ORF">C6P40_000954</name>
</gene>
<dbReference type="NCBIfam" id="NF002991">
    <property type="entry name" value="PRK03739.1"/>
    <property type="match status" value="1"/>
</dbReference>
<evidence type="ECO:0000259" key="9">
    <source>
        <dbReference type="PROSITE" id="PS50056"/>
    </source>
</evidence>
<dbReference type="GO" id="GO:0046872">
    <property type="term" value="F:metal ion binding"/>
    <property type="evidence" value="ECO:0007669"/>
    <property type="project" value="UniProtKB-KW"/>
</dbReference>
<keyword evidence="4" id="KW-0432">Leucine biosynthesis</keyword>
<organism evidence="11 12">
    <name type="scientific">Pichia californica</name>
    <dbReference type="NCBI Taxonomy" id="460514"/>
    <lineage>
        <taxon>Eukaryota</taxon>
        <taxon>Fungi</taxon>
        <taxon>Dikarya</taxon>
        <taxon>Ascomycota</taxon>
        <taxon>Saccharomycotina</taxon>
        <taxon>Pichiomycetes</taxon>
        <taxon>Pichiales</taxon>
        <taxon>Pichiaceae</taxon>
        <taxon>Pichia</taxon>
    </lineage>
</organism>
<dbReference type="Gene3D" id="3.90.190.10">
    <property type="entry name" value="Protein tyrosine phosphatase superfamily"/>
    <property type="match status" value="1"/>
</dbReference>
<reference evidence="11" key="1">
    <citation type="submission" date="2020-11" db="EMBL/GenBank/DDBJ databases">
        <title>Kefir isolates.</title>
        <authorList>
            <person name="Marcisauskas S."/>
            <person name="Kim Y."/>
            <person name="Blasche S."/>
        </authorList>
    </citation>
    <scope>NUCLEOTIDE SEQUENCE</scope>
    <source>
        <strain evidence="11">Olga-1</strain>
    </source>
</reference>
<dbReference type="InterPro" id="IPR002034">
    <property type="entry name" value="AIPM/Hcit_synth_CS"/>
</dbReference>
<dbReference type="GO" id="GO:0009098">
    <property type="term" value="P:L-leucine biosynthetic process"/>
    <property type="evidence" value="ECO:0007669"/>
    <property type="project" value="UniProtKB-KW"/>
</dbReference>
<evidence type="ECO:0000313" key="11">
    <source>
        <dbReference type="EMBL" id="KAG0690870.1"/>
    </source>
</evidence>
<dbReference type="InterPro" id="IPR013785">
    <property type="entry name" value="Aldolase_TIM"/>
</dbReference>
<dbReference type="InterPro" id="IPR013709">
    <property type="entry name" value="2-isopropylmalate_synth_dimer"/>
</dbReference>
<dbReference type="PROSITE" id="PS50991">
    <property type="entry name" value="PYR_CT"/>
    <property type="match status" value="1"/>
</dbReference>
<feature type="domain" description="Tyrosine specific protein phosphatases" evidence="9">
    <location>
        <begin position="443"/>
        <end position="483"/>
    </location>
</feature>
<dbReference type="SUPFAM" id="SSF52799">
    <property type="entry name" value="(Phosphotyrosine protein) phosphatases II"/>
    <property type="match status" value="1"/>
</dbReference>
<comment type="caution">
    <text evidence="11">The sequence shown here is derived from an EMBL/GenBank/DDBJ whole genome shotgun (WGS) entry which is preliminary data.</text>
</comment>
<dbReference type="SUPFAM" id="SSF51569">
    <property type="entry name" value="Aldolase"/>
    <property type="match status" value="1"/>
</dbReference>
<evidence type="ECO:0000256" key="5">
    <source>
        <dbReference type="ARBA" id="ARBA00022605"/>
    </source>
</evidence>
<accession>A0A9P6WPF7</accession>
<dbReference type="CDD" id="cd07942">
    <property type="entry name" value="DRE_TIM_LeuA"/>
    <property type="match status" value="1"/>
</dbReference>
<keyword evidence="12" id="KW-1185">Reference proteome</keyword>
<dbReference type="SUPFAM" id="SSF89000">
    <property type="entry name" value="post-HMGL domain-like"/>
    <property type="match status" value="1"/>
</dbReference>
<evidence type="ECO:0000256" key="4">
    <source>
        <dbReference type="ARBA" id="ARBA00022430"/>
    </source>
</evidence>
<name>A0A9P6WPF7_9ASCO</name>
<sequence>MSGYKLQENEIQFTLPSPNLNSKDFISCILCKPDKNSKYPDTLRAAILVHGIGGHKNTCYLSKLARKLSNEQGMYVIRMDFRNCGDSSKTGKVGRTLQNDIEDMNVAYSWLTNGGFENKKLFVDTLIGHSRGVVDVFNWQLHNQNKFVINLVGCAGRFIGSKLSDSIRKKHPNFEKDGGHFIKGFQDGEYRDVWVPLKETQSLSELNMITVKEITQDTDTLCVYGTKEQVIPLPDAARYANALGNRNTLVLIPDADHCYRGIVKIPESEWEKCDKPIIKSTGFIDYNVDVANLIADWTSPIKMNERFYEKTKNIHKYLPRWKNIDAGVFNFRDIGGYNTTDGKVVKYNFIYRSSDLSVVTSTGFNELHKLGVNKIFDLRLTKEINIKEINGKEKIDTVHLLSDKFDDPSENKILINLLKASFNWNYLSEVFIFILETIVPKYKDFFTYLANDTTNTPIVIYCNMGKDRTGVIVILLLLLCKVDPLIIAEEYALSQQGINNDINVASNQFIESINSLGDDILIQLDSDKPTKEWTLKQNGLSNLLHVDSKTALDTINVLNNQYGGVEEWLSTDLRDGNQSLPDPMSVDQKKEYFHKLIDIGFKEIEVSFPSASQTDFDFTRYAVENCPDDVTLQCLVQSREHLIRRTVDALKGAPTAVIHTYLATSDLFRDVVFGMSQQEAIEKAVETAKLVKSLTKDDPTLKDTKWIYQFSPECFSDTPPEFALEICEAVKKAWEPTVENPIIFNLPATVEVASPNVYADQVEYFCRNISEREKVVVSLHCHNDRGCGVAAIELGLMAGGDRVEGCLFGNGERTGNVDLVTLALNLYTDGVSPELDFSDIQSVIDVVERGNKIPIHERAPYGGSLVVCAFSGSHQDAIKKGFIQQEKRESQGDVRWMLPYLPLDPKDIGRSYEAVIRVNSQSGKGGAAWIVQRYLGLDLPRKMQISFSKVVQDKADSLGRELKSDEIVALLNETYNVDSGSVSELKIVDYKYDKKSDEITNVFAIIELNGEQYNISGTGNGPISSLLNAFGKFFKCELEVEEYSEHSVGTGSKTKAASYIRIDCNEKSQWGIGTHESITKSTVNSILSVVNNLLKNDVIKK</sequence>
<comment type="pathway">
    <text evidence="1">Amino-acid biosynthesis; L-leucine biosynthesis; L-leucine from 3-methyl-2-oxobutanoate: step 1/4.</text>
</comment>
<dbReference type="GO" id="GO:0003852">
    <property type="term" value="F:2-isopropylmalate synthase activity"/>
    <property type="evidence" value="ECO:0007669"/>
    <property type="project" value="UniProtKB-EC"/>
</dbReference>
<dbReference type="PROSITE" id="PS00816">
    <property type="entry name" value="AIPM_HOMOCIT_SYNTH_2"/>
    <property type="match status" value="1"/>
</dbReference>
<evidence type="ECO:0000256" key="7">
    <source>
        <dbReference type="ARBA" id="ARBA00022723"/>
    </source>
</evidence>
<comment type="similarity">
    <text evidence="2">Belongs to the alpha-IPM synthase/homocitrate synthase family. LeuA type 2 subfamily.</text>
</comment>
<dbReference type="EMBL" id="PUHW01000015">
    <property type="protein sequence ID" value="KAG0690870.1"/>
    <property type="molecule type" value="Genomic_DNA"/>
</dbReference>
<dbReference type="GO" id="GO:0005739">
    <property type="term" value="C:mitochondrion"/>
    <property type="evidence" value="ECO:0007669"/>
    <property type="project" value="TreeGrafter"/>
</dbReference>
<keyword evidence="8" id="KW-0100">Branched-chain amino acid biosynthesis</keyword>
<dbReference type="Pfam" id="PF00682">
    <property type="entry name" value="HMGL-like"/>
    <property type="match status" value="1"/>
</dbReference>
<dbReference type="InterPro" id="IPR039371">
    <property type="entry name" value="LeuA_N_DRE-TIM"/>
</dbReference>
<dbReference type="InterPro" id="IPR005668">
    <property type="entry name" value="IPM_Synthase"/>
</dbReference>
<evidence type="ECO:0000256" key="3">
    <source>
        <dbReference type="ARBA" id="ARBA00012973"/>
    </source>
</evidence>
<keyword evidence="6" id="KW-0808">Transferase</keyword>
<evidence type="ECO:0000256" key="6">
    <source>
        <dbReference type="ARBA" id="ARBA00022679"/>
    </source>
</evidence>
<proteinExistence type="inferred from homology"/>
<dbReference type="Proteomes" id="UP000697127">
    <property type="component" value="Unassembled WGS sequence"/>
</dbReference>
<dbReference type="HAMAP" id="MF_00572">
    <property type="entry name" value="LeuA_type2"/>
    <property type="match status" value="1"/>
</dbReference>
<dbReference type="PROSITE" id="PS50056">
    <property type="entry name" value="TYR_PHOSPHATASE_2"/>
    <property type="match status" value="1"/>
</dbReference>
<dbReference type="SUPFAM" id="SSF53474">
    <property type="entry name" value="alpha/beta-Hydrolases"/>
    <property type="match status" value="1"/>
</dbReference>
<evidence type="ECO:0000256" key="8">
    <source>
        <dbReference type="ARBA" id="ARBA00023304"/>
    </source>
</evidence>
<dbReference type="InterPro" id="IPR029021">
    <property type="entry name" value="Prot-tyrosine_phosphatase-like"/>
</dbReference>
<dbReference type="Pfam" id="PF22615">
    <property type="entry name" value="IPMS_D2"/>
    <property type="match status" value="1"/>
</dbReference>
<dbReference type="Gene3D" id="3.20.20.70">
    <property type="entry name" value="Aldolase class I"/>
    <property type="match status" value="1"/>
</dbReference>
<dbReference type="InterPro" id="IPR000387">
    <property type="entry name" value="Tyr_Pase_dom"/>
</dbReference>
<dbReference type="Gene3D" id="3.40.50.1820">
    <property type="entry name" value="alpha/beta hydrolase"/>
    <property type="match status" value="1"/>
</dbReference>
<dbReference type="PANTHER" id="PTHR46911:SF2">
    <property type="entry name" value="2-ISOPROPYLMALATE SYNTHASE-RELATED"/>
    <property type="match status" value="1"/>
</dbReference>
<dbReference type="PANTHER" id="PTHR46911">
    <property type="match status" value="1"/>
</dbReference>
<dbReference type="SMART" id="SM00917">
    <property type="entry name" value="LeuA_dimer"/>
    <property type="match status" value="1"/>
</dbReference>
<evidence type="ECO:0000313" key="12">
    <source>
        <dbReference type="Proteomes" id="UP000697127"/>
    </source>
</evidence>
<dbReference type="EC" id="2.3.3.13" evidence="3"/>
<evidence type="ECO:0000256" key="2">
    <source>
        <dbReference type="ARBA" id="ARBA00009767"/>
    </source>
</evidence>
<keyword evidence="7" id="KW-0479">Metal-binding</keyword>
<dbReference type="Pfam" id="PF08502">
    <property type="entry name" value="LeuA_dimer"/>
    <property type="match status" value="1"/>
</dbReference>
<dbReference type="AlphaFoldDB" id="A0A9P6WPF7"/>
<protein>
    <recommendedName>
        <fullName evidence="3">2-isopropylmalate synthase</fullName>
        <ecNumber evidence="3">2.3.3.13</ecNumber>
    </recommendedName>
</protein>
<dbReference type="Gene3D" id="3.30.160.270">
    <property type="match status" value="1"/>
</dbReference>
<dbReference type="InterPro" id="IPR000891">
    <property type="entry name" value="PYR_CT"/>
</dbReference>
<keyword evidence="5" id="KW-0028">Amino-acid biosynthesis</keyword>
<dbReference type="InterPro" id="IPR029058">
    <property type="entry name" value="AB_hydrolase_fold"/>
</dbReference>
<dbReference type="InterPro" id="IPR054692">
    <property type="entry name" value="LeuA-like_post-cat"/>
</dbReference>
<dbReference type="NCBIfam" id="TIGR00970">
    <property type="entry name" value="leuA_yeast"/>
    <property type="match status" value="1"/>
</dbReference>
<evidence type="ECO:0000256" key="1">
    <source>
        <dbReference type="ARBA" id="ARBA00004689"/>
    </source>
</evidence>
<dbReference type="GO" id="GO:0004721">
    <property type="term" value="F:phosphoprotein phosphatase activity"/>
    <property type="evidence" value="ECO:0007669"/>
    <property type="project" value="InterPro"/>
</dbReference>
<dbReference type="InterPro" id="IPR036230">
    <property type="entry name" value="LeuA_allosteric_dom_sf"/>
</dbReference>
<dbReference type="SUPFAM" id="SSF110921">
    <property type="entry name" value="2-isopropylmalate synthase LeuA, allosteric (dimerisation) domain"/>
    <property type="match status" value="1"/>
</dbReference>